<evidence type="ECO:0000313" key="2">
    <source>
        <dbReference type="EMBL" id="OGZ63043.1"/>
    </source>
</evidence>
<protein>
    <submittedName>
        <fullName evidence="2">Uncharacterized protein</fullName>
    </submittedName>
</protein>
<evidence type="ECO:0000256" key="1">
    <source>
        <dbReference type="SAM" id="Phobius"/>
    </source>
</evidence>
<dbReference type="AlphaFoldDB" id="A0A1G2HKR7"/>
<sequence>MKTWLKGGLIVVGIYILLTLVLIPMESYWDKGEGFFITIWALPSFVGMLISSFIPLLHNSSSLLSSLLDLTILIITSLTFWFLIGSLIGLIIGKIKSKRQ</sequence>
<feature type="transmembrane region" description="Helical" evidence="1">
    <location>
        <begin position="35"/>
        <end position="58"/>
    </location>
</feature>
<keyword evidence="1" id="KW-1133">Transmembrane helix</keyword>
<proteinExistence type="predicted"/>
<reference evidence="2 3" key="1">
    <citation type="journal article" date="2016" name="Nat. Commun.">
        <title>Thousands of microbial genomes shed light on interconnected biogeochemical processes in an aquifer system.</title>
        <authorList>
            <person name="Anantharaman K."/>
            <person name="Brown C.T."/>
            <person name="Hug L.A."/>
            <person name="Sharon I."/>
            <person name="Castelle C.J."/>
            <person name="Probst A.J."/>
            <person name="Thomas B.C."/>
            <person name="Singh A."/>
            <person name="Wilkins M.J."/>
            <person name="Karaoz U."/>
            <person name="Brodie E.L."/>
            <person name="Williams K.H."/>
            <person name="Hubbard S.S."/>
            <person name="Banfield J.F."/>
        </authorList>
    </citation>
    <scope>NUCLEOTIDE SEQUENCE [LARGE SCALE GENOMIC DNA]</scope>
</reference>
<gene>
    <name evidence="2" type="ORF">A2812_02270</name>
</gene>
<accession>A0A1G2HKR7</accession>
<dbReference type="STRING" id="1802200.A2812_02270"/>
<keyword evidence="1" id="KW-0812">Transmembrane</keyword>
<dbReference type="EMBL" id="MHOM01000044">
    <property type="protein sequence ID" value="OGZ63043.1"/>
    <property type="molecule type" value="Genomic_DNA"/>
</dbReference>
<name>A0A1G2HKR7_9BACT</name>
<feature type="transmembrane region" description="Helical" evidence="1">
    <location>
        <begin position="6"/>
        <end position="23"/>
    </location>
</feature>
<comment type="caution">
    <text evidence="2">The sequence shown here is derived from an EMBL/GenBank/DDBJ whole genome shotgun (WGS) entry which is preliminary data.</text>
</comment>
<keyword evidence="1" id="KW-0472">Membrane</keyword>
<evidence type="ECO:0000313" key="3">
    <source>
        <dbReference type="Proteomes" id="UP000177190"/>
    </source>
</evidence>
<dbReference type="Proteomes" id="UP000177190">
    <property type="component" value="Unassembled WGS sequence"/>
</dbReference>
<organism evidence="2 3">
    <name type="scientific">Candidatus Staskawiczbacteria bacterium RIFCSPHIGHO2_01_FULL_36_16</name>
    <dbReference type="NCBI Taxonomy" id="1802200"/>
    <lineage>
        <taxon>Bacteria</taxon>
        <taxon>Candidatus Staskawicziibacteriota</taxon>
    </lineage>
</organism>
<feature type="transmembrane region" description="Helical" evidence="1">
    <location>
        <begin position="70"/>
        <end position="92"/>
    </location>
</feature>